<dbReference type="RefSeq" id="WP_194255630.1">
    <property type="nucleotide sequence ID" value="NZ_JABCQO010000008.1"/>
</dbReference>
<dbReference type="Proteomes" id="UP000630952">
    <property type="component" value="Unassembled WGS sequence"/>
</dbReference>
<name>A0ABR9YFZ1_9PROT</name>
<evidence type="ECO:0000256" key="1">
    <source>
        <dbReference type="SAM" id="Phobius"/>
    </source>
</evidence>
<dbReference type="EMBL" id="JABCQO010000008">
    <property type="protein sequence ID" value="MBF0877262.1"/>
    <property type="molecule type" value="Genomic_DNA"/>
</dbReference>
<feature type="transmembrane region" description="Helical" evidence="1">
    <location>
        <begin position="276"/>
        <end position="300"/>
    </location>
</feature>
<organism evidence="2 3">
    <name type="scientific">Gluconobacter cerevisiae</name>
    <dbReference type="NCBI Taxonomy" id="1379734"/>
    <lineage>
        <taxon>Bacteria</taxon>
        <taxon>Pseudomonadati</taxon>
        <taxon>Pseudomonadota</taxon>
        <taxon>Alphaproteobacteria</taxon>
        <taxon>Acetobacterales</taxon>
        <taxon>Acetobacteraceae</taxon>
        <taxon>Gluconobacter</taxon>
    </lineage>
</organism>
<proteinExistence type="predicted"/>
<protein>
    <submittedName>
        <fullName evidence="2">Uncharacterized protein</fullName>
    </submittedName>
</protein>
<evidence type="ECO:0000313" key="3">
    <source>
        <dbReference type="Proteomes" id="UP000630952"/>
    </source>
</evidence>
<sequence length="610" mass="64027">MANVIDSLVIQLGLDGRGVAKGAQQASKSLDQVERSASKTQGALAESGKAAADGFSRARTEALALLAVFTGGRTLKAFTSEITRSNAELGYMAQRLDMDPRKLYQMQRAVMAVGGSAQEVGASFQAMQQMMVDPAQAGNMQRIMSQLGVTDYADAHGHIREDILKRLNRSTQGMDQGVKNSLLSQLGIGQGEINLIDQTTAAFDKLQGQFKNAGPTPDQIRDSQQLLKDWVDLTTTTEGLGRAILGDLTPAIDGVVTKITAWEKENPDLAKHIGEITLGVVALGTALGAVGTAVTGIMAIRGIKALLMGGANIEALRSAACGCECKGGAEGAAKEAAEEAPRRAGQATEAERMGGGKLSPYLAEGTDAAGTGLTLGRAALFATRLTGWGAVGYAALHADGLNKGESTAVDRLRARGAFGPDPFGAYAKSVAGIEGARYDQMGGAGGKYAGKYQMGAEAIQDAARRLHEAVPTQDQFLHDLAMQERFFKAYTEQNAAVLNSKSADFRNASLTRQYAILAYAHNQGAGGALNWMKTGQVGHDAFGTAGTRYSDAATAAVAAQSATGNVTHTTEVHVGDVHIHANTDNPQQLARDFHQELRRTLPLINAQGQA</sequence>
<keyword evidence="1" id="KW-0472">Membrane</keyword>
<keyword evidence="1" id="KW-0812">Transmembrane</keyword>
<evidence type="ECO:0000313" key="2">
    <source>
        <dbReference type="EMBL" id="MBF0877262.1"/>
    </source>
</evidence>
<keyword evidence="1" id="KW-1133">Transmembrane helix</keyword>
<gene>
    <name evidence="2" type="ORF">HKD21_10435</name>
</gene>
<accession>A0ABR9YFZ1</accession>
<reference evidence="2" key="1">
    <citation type="submission" date="2020-04" db="EMBL/GenBank/DDBJ databases">
        <authorList>
            <person name="Sombolestani A."/>
        </authorList>
    </citation>
    <scope>NUCLEOTIDE SEQUENCE</scope>
    <source>
        <strain evidence="2">LMG 27748</strain>
    </source>
</reference>
<comment type="caution">
    <text evidence="2">The sequence shown here is derived from an EMBL/GenBank/DDBJ whole genome shotgun (WGS) entry which is preliminary data.</text>
</comment>
<reference evidence="2" key="2">
    <citation type="submission" date="2020-11" db="EMBL/GenBank/DDBJ databases">
        <title>Description of novel Gluconobacter species.</title>
        <authorList>
            <person name="Cleenwerck I."/>
            <person name="Cnockaert M."/>
            <person name="Borremans W."/>
            <person name="Wieme A.D."/>
            <person name="De Vuyst L."/>
            <person name="Vandamme P."/>
        </authorList>
    </citation>
    <scope>NUCLEOTIDE SEQUENCE</scope>
    <source>
        <strain evidence="2">LMG 27748</strain>
    </source>
</reference>
<keyword evidence="3" id="KW-1185">Reference proteome</keyword>